<dbReference type="Proteomes" id="UP000319716">
    <property type="component" value="Unassembled WGS sequence"/>
</dbReference>
<gene>
    <name evidence="1" type="ORF">NBRC111894_2641</name>
</gene>
<name>A0A4Y1ZDB7_9BACL</name>
<proteinExistence type="predicted"/>
<organism evidence="1 2">
    <name type="scientific">Sporolactobacillus inulinus</name>
    <dbReference type="NCBI Taxonomy" id="2078"/>
    <lineage>
        <taxon>Bacteria</taxon>
        <taxon>Bacillati</taxon>
        <taxon>Bacillota</taxon>
        <taxon>Bacilli</taxon>
        <taxon>Bacillales</taxon>
        <taxon>Sporolactobacillaceae</taxon>
        <taxon>Sporolactobacillus</taxon>
    </lineage>
</organism>
<evidence type="ECO:0000313" key="1">
    <source>
        <dbReference type="EMBL" id="GAY77087.1"/>
    </source>
</evidence>
<dbReference type="EMBL" id="BEXB01000021">
    <property type="protein sequence ID" value="GAY77087.1"/>
    <property type="molecule type" value="Genomic_DNA"/>
</dbReference>
<dbReference type="AlphaFoldDB" id="A0A4Y1ZDB7"/>
<accession>A0A4Y1ZDB7</accession>
<protein>
    <submittedName>
        <fullName evidence="1">Uncharacterized protein</fullName>
    </submittedName>
</protein>
<evidence type="ECO:0000313" key="2">
    <source>
        <dbReference type="Proteomes" id="UP000319716"/>
    </source>
</evidence>
<reference evidence="1 2" key="1">
    <citation type="submission" date="2017-11" db="EMBL/GenBank/DDBJ databases">
        <title>Draft Genome Sequence of Sporolactobacillus inulinus NBRC 111894 Isolated from Koso, a Japanese Sugar-Vegetable Fermented Beverage.</title>
        <authorList>
            <person name="Chiou T.Y."/>
            <person name="Oshima K."/>
            <person name="Suda W."/>
            <person name="Hattori M."/>
            <person name="Takahashi T."/>
        </authorList>
    </citation>
    <scope>NUCLEOTIDE SEQUENCE [LARGE SCALE GENOMIC DNA]</scope>
    <source>
        <strain evidence="1 2">NBRC111894</strain>
    </source>
</reference>
<comment type="caution">
    <text evidence="1">The sequence shown here is derived from an EMBL/GenBank/DDBJ whole genome shotgun (WGS) entry which is preliminary data.</text>
</comment>
<sequence>MVRRITFRNARLAHWLSDFAATLPQNIFERGIMLYDRHRVGIITPRRMVCMQA</sequence>